<sequence length="129" mass="14151">MLSRLVRRLREQSTVGDLTKSQEAVLLRLERDGSTTTTALARAEGMRPQSMAQVVQALEEAGLVTGSADPSDGRRTLLALTDTAREHFRTGRLAKDDWLTRAILHSLTPEEADLLAASVPALRRLADYP</sequence>
<organism evidence="2 3">
    <name type="scientific">Streptomyces canarius</name>
    <dbReference type="NCBI Taxonomy" id="285453"/>
    <lineage>
        <taxon>Bacteria</taxon>
        <taxon>Bacillati</taxon>
        <taxon>Actinomycetota</taxon>
        <taxon>Actinomycetes</taxon>
        <taxon>Kitasatosporales</taxon>
        <taxon>Streptomycetaceae</taxon>
        <taxon>Streptomyces</taxon>
    </lineage>
</organism>
<dbReference type="SMART" id="SM00347">
    <property type="entry name" value="HTH_MARR"/>
    <property type="match status" value="1"/>
</dbReference>
<comment type="caution">
    <text evidence="2">The sequence shown here is derived from an EMBL/GenBank/DDBJ whole genome shotgun (WGS) entry which is preliminary data.</text>
</comment>
<dbReference type="PANTHER" id="PTHR39515:SF2">
    <property type="entry name" value="HTH-TYPE TRANSCRIPTIONAL REGULATOR RV0880"/>
    <property type="match status" value="1"/>
</dbReference>
<name>A0ABQ3D6V1_9ACTN</name>
<dbReference type="InterPro" id="IPR052526">
    <property type="entry name" value="HTH-type_Bedaq_tolerance"/>
</dbReference>
<protein>
    <submittedName>
        <fullName evidence="2">MarR family transcriptional regulator</fullName>
    </submittedName>
</protein>
<evidence type="ECO:0000313" key="3">
    <source>
        <dbReference type="Proteomes" id="UP000653644"/>
    </source>
</evidence>
<dbReference type="EMBL" id="BMVN01000045">
    <property type="protein sequence ID" value="GHA61764.1"/>
    <property type="molecule type" value="Genomic_DNA"/>
</dbReference>
<proteinExistence type="predicted"/>
<dbReference type="InterPro" id="IPR036390">
    <property type="entry name" value="WH_DNA-bd_sf"/>
</dbReference>
<dbReference type="InterPro" id="IPR036388">
    <property type="entry name" value="WH-like_DNA-bd_sf"/>
</dbReference>
<dbReference type="Gene3D" id="1.10.10.10">
    <property type="entry name" value="Winged helix-like DNA-binding domain superfamily/Winged helix DNA-binding domain"/>
    <property type="match status" value="1"/>
</dbReference>
<dbReference type="Pfam" id="PF01047">
    <property type="entry name" value="MarR"/>
    <property type="match status" value="1"/>
</dbReference>
<gene>
    <name evidence="2" type="ORF">GCM10010345_77370</name>
</gene>
<reference evidence="3" key="1">
    <citation type="journal article" date="2019" name="Int. J. Syst. Evol. Microbiol.">
        <title>The Global Catalogue of Microorganisms (GCM) 10K type strain sequencing project: providing services to taxonomists for standard genome sequencing and annotation.</title>
        <authorList>
            <consortium name="The Broad Institute Genomics Platform"/>
            <consortium name="The Broad Institute Genome Sequencing Center for Infectious Disease"/>
            <person name="Wu L."/>
            <person name="Ma J."/>
        </authorList>
    </citation>
    <scope>NUCLEOTIDE SEQUENCE [LARGE SCALE GENOMIC DNA]</scope>
    <source>
        <strain evidence="3">JCM 4733</strain>
    </source>
</reference>
<evidence type="ECO:0000259" key="1">
    <source>
        <dbReference type="PROSITE" id="PS50995"/>
    </source>
</evidence>
<evidence type="ECO:0000313" key="2">
    <source>
        <dbReference type="EMBL" id="GHA61764.1"/>
    </source>
</evidence>
<dbReference type="PROSITE" id="PS50995">
    <property type="entry name" value="HTH_MARR_2"/>
    <property type="match status" value="1"/>
</dbReference>
<accession>A0ABQ3D6V1</accession>
<dbReference type="Gene3D" id="1.10.287.100">
    <property type="match status" value="1"/>
</dbReference>
<dbReference type="PANTHER" id="PTHR39515">
    <property type="entry name" value="CONSERVED PROTEIN"/>
    <property type="match status" value="1"/>
</dbReference>
<dbReference type="SUPFAM" id="SSF46785">
    <property type="entry name" value="Winged helix' DNA-binding domain"/>
    <property type="match status" value="1"/>
</dbReference>
<dbReference type="InterPro" id="IPR000835">
    <property type="entry name" value="HTH_MarR-typ"/>
</dbReference>
<keyword evidence="3" id="KW-1185">Reference proteome</keyword>
<feature type="domain" description="HTH marR-type" evidence="1">
    <location>
        <begin position="1"/>
        <end position="124"/>
    </location>
</feature>
<dbReference type="Proteomes" id="UP000653644">
    <property type="component" value="Unassembled WGS sequence"/>
</dbReference>